<evidence type="ECO:0000313" key="2">
    <source>
        <dbReference type="EMBL" id="CAD2204132.1"/>
    </source>
</evidence>
<sequence length="309" mass="37480">MKKTKKNVKATAKPDNKRKNEKTKSDRKIQVIGTNTNQTDKELEIIPQINTDIKEKKKVITVENDIISEIKKEETKIEKNENHEETIKLEYFTEDKNLFLIFNEFKKGKQAISQSFVDVGIYVNEIGKRFEFLEKLKNFYKNIFDIYFEKEKINIFNKLEEKWKKIKNKLILKNKENKKIEKELEYLLIQILIEIEGKLFLKEMNKKEIFGNFKIIEKIKEKLKFQKICNYFVKETQIIWEGMFGLNQRHFVYKMFNLEEDDEKELLILNVQKRVEEIKQMKELIELGLDFFEIKIENIWLTQLEYFLF</sequence>
<dbReference type="EMBL" id="CAJEWN010002528">
    <property type="protein sequence ID" value="CAD2204132.1"/>
    <property type="molecule type" value="Genomic_DNA"/>
</dbReference>
<gene>
    <name evidence="2" type="ORF">MENT_LOCUS57857</name>
</gene>
<protein>
    <submittedName>
        <fullName evidence="2">Uncharacterized protein</fullName>
    </submittedName>
</protein>
<organism evidence="2 3">
    <name type="scientific">Meloidogyne enterolobii</name>
    <name type="common">Root-knot nematode worm</name>
    <name type="synonym">Meloidogyne mayaguensis</name>
    <dbReference type="NCBI Taxonomy" id="390850"/>
    <lineage>
        <taxon>Eukaryota</taxon>
        <taxon>Metazoa</taxon>
        <taxon>Ecdysozoa</taxon>
        <taxon>Nematoda</taxon>
        <taxon>Chromadorea</taxon>
        <taxon>Rhabditida</taxon>
        <taxon>Tylenchina</taxon>
        <taxon>Tylenchomorpha</taxon>
        <taxon>Tylenchoidea</taxon>
        <taxon>Meloidogynidae</taxon>
        <taxon>Meloidogyninae</taxon>
        <taxon>Meloidogyne</taxon>
    </lineage>
</organism>
<accession>A0A6V7XXP7</accession>
<feature type="region of interest" description="Disordered" evidence="1">
    <location>
        <begin position="1"/>
        <end position="29"/>
    </location>
</feature>
<feature type="compositionally biased region" description="Basic and acidic residues" evidence="1">
    <location>
        <begin position="12"/>
        <end position="29"/>
    </location>
</feature>
<evidence type="ECO:0000256" key="1">
    <source>
        <dbReference type="SAM" id="MobiDB-lite"/>
    </source>
</evidence>
<comment type="caution">
    <text evidence="2">The sequence shown here is derived from an EMBL/GenBank/DDBJ whole genome shotgun (WGS) entry which is preliminary data.</text>
</comment>
<proteinExistence type="predicted"/>
<dbReference type="Proteomes" id="UP000580250">
    <property type="component" value="Unassembled WGS sequence"/>
</dbReference>
<name>A0A6V7XXP7_MELEN</name>
<evidence type="ECO:0000313" key="3">
    <source>
        <dbReference type="Proteomes" id="UP000580250"/>
    </source>
</evidence>
<dbReference type="AlphaFoldDB" id="A0A6V7XXP7"/>
<reference evidence="2 3" key="1">
    <citation type="submission" date="2020-08" db="EMBL/GenBank/DDBJ databases">
        <authorList>
            <person name="Koutsovoulos G."/>
            <person name="Danchin GJ E."/>
        </authorList>
    </citation>
    <scope>NUCLEOTIDE SEQUENCE [LARGE SCALE GENOMIC DNA]</scope>
</reference>